<dbReference type="Pfam" id="PF00528">
    <property type="entry name" value="BPD_transp_1"/>
    <property type="match status" value="1"/>
</dbReference>
<evidence type="ECO:0000256" key="5">
    <source>
        <dbReference type="ARBA" id="ARBA00022989"/>
    </source>
</evidence>
<dbReference type="GO" id="GO:0005886">
    <property type="term" value="C:plasma membrane"/>
    <property type="evidence" value="ECO:0007669"/>
    <property type="project" value="UniProtKB-SubCell"/>
</dbReference>
<comment type="similarity">
    <text evidence="7">Belongs to the binding-protein-dependent transport system permease family.</text>
</comment>
<keyword evidence="4 7" id="KW-0812">Transmembrane</keyword>
<dbReference type="PANTHER" id="PTHR43386:SF1">
    <property type="entry name" value="D,D-DIPEPTIDE TRANSPORT SYSTEM PERMEASE PROTEIN DDPC-RELATED"/>
    <property type="match status" value="1"/>
</dbReference>
<evidence type="ECO:0000256" key="7">
    <source>
        <dbReference type="RuleBase" id="RU363032"/>
    </source>
</evidence>
<dbReference type="GO" id="GO:0055085">
    <property type="term" value="P:transmembrane transport"/>
    <property type="evidence" value="ECO:0007669"/>
    <property type="project" value="InterPro"/>
</dbReference>
<evidence type="ECO:0000256" key="3">
    <source>
        <dbReference type="ARBA" id="ARBA00022475"/>
    </source>
</evidence>
<evidence type="ECO:0000256" key="2">
    <source>
        <dbReference type="ARBA" id="ARBA00022448"/>
    </source>
</evidence>
<comment type="subcellular location">
    <subcellularLocation>
        <location evidence="1 7">Cell membrane</location>
        <topology evidence="1 7">Multi-pass membrane protein</topology>
    </subcellularLocation>
</comment>
<keyword evidence="11" id="KW-1185">Reference proteome</keyword>
<organism evidence="10 11">
    <name type="scientific">Auraticoccus cholistanensis</name>
    <dbReference type="NCBI Taxonomy" id="2656650"/>
    <lineage>
        <taxon>Bacteria</taxon>
        <taxon>Bacillati</taxon>
        <taxon>Actinomycetota</taxon>
        <taxon>Actinomycetes</taxon>
        <taxon>Propionibacteriales</taxon>
        <taxon>Propionibacteriaceae</taxon>
        <taxon>Auraticoccus</taxon>
    </lineage>
</organism>
<feature type="domain" description="ABC transmembrane type-1" evidence="9">
    <location>
        <begin position="95"/>
        <end position="283"/>
    </location>
</feature>
<gene>
    <name evidence="10" type="ORF">GC722_07500</name>
</gene>
<evidence type="ECO:0000256" key="8">
    <source>
        <dbReference type="SAM" id="MobiDB-lite"/>
    </source>
</evidence>
<feature type="transmembrane region" description="Helical" evidence="7">
    <location>
        <begin position="99"/>
        <end position="122"/>
    </location>
</feature>
<dbReference type="CDD" id="cd06261">
    <property type="entry name" value="TM_PBP2"/>
    <property type="match status" value="1"/>
</dbReference>
<keyword evidence="2 7" id="KW-0813">Transport</keyword>
<feature type="transmembrane region" description="Helical" evidence="7">
    <location>
        <begin position="262"/>
        <end position="286"/>
    </location>
</feature>
<keyword evidence="3" id="KW-1003">Cell membrane</keyword>
<dbReference type="InterPro" id="IPR035906">
    <property type="entry name" value="MetI-like_sf"/>
</dbReference>
<evidence type="ECO:0000259" key="9">
    <source>
        <dbReference type="PROSITE" id="PS50928"/>
    </source>
</evidence>
<accession>A0A6A9UT99</accession>
<dbReference type="PROSITE" id="PS50928">
    <property type="entry name" value="ABC_TM1"/>
    <property type="match status" value="1"/>
</dbReference>
<dbReference type="Proteomes" id="UP000435304">
    <property type="component" value="Unassembled WGS sequence"/>
</dbReference>
<dbReference type="SUPFAM" id="SSF161098">
    <property type="entry name" value="MetI-like"/>
    <property type="match status" value="1"/>
</dbReference>
<feature type="transmembrane region" description="Helical" evidence="7">
    <location>
        <begin position="35"/>
        <end position="55"/>
    </location>
</feature>
<feature type="transmembrane region" description="Helical" evidence="7">
    <location>
        <begin position="143"/>
        <end position="167"/>
    </location>
</feature>
<dbReference type="Gene3D" id="1.10.3720.10">
    <property type="entry name" value="MetI-like"/>
    <property type="match status" value="1"/>
</dbReference>
<dbReference type="PANTHER" id="PTHR43386">
    <property type="entry name" value="OLIGOPEPTIDE TRANSPORT SYSTEM PERMEASE PROTEIN APPC"/>
    <property type="match status" value="1"/>
</dbReference>
<protein>
    <submittedName>
        <fullName evidence="10">ABC transporter permease subunit</fullName>
    </submittedName>
</protein>
<evidence type="ECO:0000256" key="4">
    <source>
        <dbReference type="ARBA" id="ARBA00022692"/>
    </source>
</evidence>
<dbReference type="InterPro" id="IPR000515">
    <property type="entry name" value="MetI-like"/>
</dbReference>
<dbReference type="AlphaFoldDB" id="A0A6A9UT99"/>
<feature type="region of interest" description="Disordered" evidence="8">
    <location>
        <begin position="1"/>
        <end position="23"/>
    </location>
</feature>
<evidence type="ECO:0000256" key="1">
    <source>
        <dbReference type="ARBA" id="ARBA00004651"/>
    </source>
</evidence>
<sequence>MVPAPAAVEPDRPEEAAAASRTRSRSWRALTRGRGLVGLVLLGLVVLAGLLAPVLSPWDPLQQVPGANLLRPGGDHLLGTDQVNRDVWSRTLHGIRADLVVLAVGVPLGALAGSLLALLGTLSGVVDVAVQRLFDLLLSFPTLVFAIALTAVIGPGTWTVVTVIAVLETPVFGRVLRSAVLTVTAQPYVEASVAMGAPRRWVLRRHVLPNARDPLAVQLALSLSLAVFVEGAMSFLGIGVRPPAPSLGSLISDGIGYAESNVAYVVAPLVVVVVVVLGLQLVAQALGRAARGVR</sequence>
<keyword evidence="6 7" id="KW-0472">Membrane</keyword>
<dbReference type="InterPro" id="IPR025966">
    <property type="entry name" value="OppC_N"/>
</dbReference>
<evidence type="ECO:0000313" key="10">
    <source>
        <dbReference type="EMBL" id="MVA75868.1"/>
    </source>
</evidence>
<proteinExistence type="inferred from homology"/>
<dbReference type="Pfam" id="PF12911">
    <property type="entry name" value="OppC_N"/>
    <property type="match status" value="1"/>
</dbReference>
<name>A0A6A9UT99_9ACTN</name>
<keyword evidence="5 7" id="KW-1133">Transmembrane helix</keyword>
<dbReference type="EMBL" id="WPCU01000005">
    <property type="protein sequence ID" value="MVA75868.1"/>
    <property type="molecule type" value="Genomic_DNA"/>
</dbReference>
<reference evidence="10 11" key="1">
    <citation type="submission" date="2019-12" db="EMBL/GenBank/DDBJ databases">
        <title>Auraticoccus cholistani sp. nov., an actinomycete isolated from soil of Cholistan desert.</title>
        <authorList>
            <person name="Cheema M.T."/>
        </authorList>
    </citation>
    <scope>NUCLEOTIDE SEQUENCE [LARGE SCALE GENOMIC DNA]</scope>
    <source>
        <strain evidence="10 11">F435</strain>
    </source>
</reference>
<evidence type="ECO:0000256" key="6">
    <source>
        <dbReference type="ARBA" id="ARBA00023136"/>
    </source>
</evidence>
<evidence type="ECO:0000313" key="11">
    <source>
        <dbReference type="Proteomes" id="UP000435304"/>
    </source>
</evidence>
<feature type="transmembrane region" description="Helical" evidence="7">
    <location>
        <begin position="219"/>
        <end position="242"/>
    </location>
</feature>
<dbReference type="InterPro" id="IPR050366">
    <property type="entry name" value="BP-dependent_transpt_permease"/>
</dbReference>
<comment type="caution">
    <text evidence="10">The sequence shown here is derived from an EMBL/GenBank/DDBJ whole genome shotgun (WGS) entry which is preliminary data.</text>
</comment>